<keyword evidence="6 13" id="KW-0808">Transferase</keyword>
<evidence type="ECO:0000256" key="4">
    <source>
        <dbReference type="ARBA" id="ARBA00015492"/>
    </source>
</evidence>
<dbReference type="InterPro" id="IPR010923">
    <property type="entry name" value="T(6)A37_SUA5"/>
</dbReference>
<dbReference type="GO" id="GO:0005737">
    <property type="term" value="C:cytoplasm"/>
    <property type="evidence" value="ECO:0007669"/>
    <property type="project" value="UniProtKB-SubCell"/>
</dbReference>
<accession>C0GGE2</accession>
<dbReference type="InterPro" id="IPR038385">
    <property type="entry name" value="Sua5/YwlC_C"/>
</dbReference>
<name>C0GGE2_DETAL</name>
<feature type="binding site" evidence="14">
    <location>
        <position position="203"/>
    </location>
    <ligand>
        <name>ATP</name>
        <dbReference type="ChEBI" id="CHEBI:30616"/>
    </ligand>
</feature>
<dbReference type="InterPro" id="IPR050156">
    <property type="entry name" value="TC-AMP_synthase_SUA5"/>
</dbReference>
<evidence type="ECO:0000313" key="17">
    <source>
        <dbReference type="Proteomes" id="UP000006443"/>
    </source>
</evidence>
<comment type="catalytic activity">
    <reaction evidence="12 13">
        <text>L-threonine + hydrogencarbonate + ATP = L-threonylcarbamoyladenylate + diphosphate + H2O</text>
        <dbReference type="Rhea" id="RHEA:36407"/>
        <dbReference type="ChEBI" id="CHEBI:15377"/>
        <dbReference type="ChEBI" id="CHEBI:17544"/>
        <dbReference type="ChEBI" id="CHEBI:30616"/>
        <dbReference type="ChEBI" id="CHEBI:33019"/>
        <dbReference type="ChEBI" id="CHEBI:57926"/>
        <dbReference type="ChEBI" id="CHEBI:73682"/>
        <dbReference type="EC" id="2.7.7.87"/>
    </reaction>
</comment>
<evidence type="ECO:0000256" key="5">
    <source>
        <dbReference type="ARBA" id="ARBA00022490"/>
    </source>
</evidence>
<keyword evidence="7 13" id="KW-0819">tRNA processing</keyword>
<dbReference type="EMBL" id="ACJM01000007">
    <property type="protein sequence ID" value="EEG77572.1"/>
    <property type="molecule type" value="Genomic_DNA"/>
</dbReference>
<evidence type="ECO:0000256" key="3">
    <source>
        <dbReference type="ARBA" id="ARBA00012584"/>
    </source>
</evidence>
<dbReference type="InterPro" id="IPR005145">
    <property type="entry name" value="Sua5_C"/>
</dbReference>
<evidence type="ECO:0000256" key="12">
    <source>
        <dbReference type="ARBA" id="ARBA00048366"/>
    </source>
</evidence>
<feature type="binding site" evidence="14">
    <location>
        <position position="149"/>
    </location>
    <ligand>
        <name>L-threonine</name>
        <dbReference type="ChEBI" id="CHEBI:57926"/>
    </ligand>
</feature>
<dbReference type="Proteomes" id="UP000006443">
    <property type="component" value="Unassembled WGS sequence"/>
</dbReference>
<dbReference type="GO" id="GO:0000049">
    <property type="term" value="F:tRNA binding"/>
    <property type="evidence" value="ECO:0007669"/>
    <property type="project" value="TreeGrafter"/>
</dbReference>
<dbReference type="GO" id="GO:0006450">
    <property type="term" value="P:regulation of translational fidelity"/>
    <property type="evidence" value="ECO:0007669"/>
    <property type="project" value="TreeGrafter"/>
</dbReference>
<keyword evidence="8 13" id="KW-0548">Nucleotidyltransferase</keyword>
<dbReference type="GO" id="GO:0008033">
    <property type="term" value="P:tRNA processing"/>
    <property type="evidence" value="ECO:0007669"/>
    <property type="project" value="UniProtKB-KW"/>
</dbReference>
<evidence type="ECO:0000313" key="16">
    <source>
        <dbReference type="EMBL" id="EEG77572.1"/>
    </source>
</evidence>
<dbReference type="EC" id="2.7.7.87" evidence="3 13"/>
<organism evidence="16 17">
    <name type="scientific">Dethiobacter alkaliphilus AHT 1</name>
    <dbReference type="NCBI Taxonomy" id="555088"/>
    <lineage>
        <taxon>Bacteria</taxon>
        <taxon>Bacillati</taxon>
        <taxon>Bacillota</taxon>
        <taxon>Dethiobacteria</taxon>
        <taxon>Dethiobacterales</taxon>
        <taxon>Dethiobacteraceae</taxon>
        <taxon>Dethiobacter</taxon>
    </lineage>
</organism>
<keyword evidence="10 13" id="KW-0067">ATP-binding</keyword>
<dbReference type="FunFam" id="3.90.870.10:FF:000008">
    <property type="entry name" value="Threonylcarbamoyl-AMP synthase"/>
    <property type="match status" value="1"/>
</dbReference>
<comment type="caution">
    <text evidence="16">The sequence shown here is derived from an EMBL/GenBank/DDBJ whole genome shotgun (WGS) entry which is preliminary data.</text>
</comment>
<dbReference type="Pfam" id="PF03481">
    <property type="entry name" value="Sua5_C"/>
    <property type="match status" value="1"/>
</dbReference>
<comment type="subcellular location">
    <subcellularLocation>
        <location evidence="1 13">Cytoplasm</location>
    </subcellularLocation>
</comment>
<feature type="binding site" evidence="14">
    <location>
        <position position="151"/>
    </location>
    <ligand>
        <name>ATP</name>
        <dbReference type="ChEBI" id="CHEBI:30616"/>
    </ligand>
</feature>
<feature type="binding site" evidence="14">
    <location>
        <position position="189"/>
    </location>
    <ligand>
        <name>L-threonine</name>
        <dbReference type="ChEBI" id="CHEBI:57926"/>
    </ligand>
</feature>
<evidence type="ECO:0000256" key="10">
    <source>
        <dbReference type="ARBA" id="ARBA00022840"/>
    </source>
</evidence>
<dbReference type="InterPro" id="IPR006070">
    <property type="entry name" value="Sua5-like_dom"/>
</dbReference>
<evidence type="ECO:0000256" key="9">
    <source>
        <dbReference type="ARBA" id="ARBA00022741"/>
    </source>
</evidence>
<evidence type="ECO:0000256" key="13">
    <source>
        <dbReference type="PIRNR" id="PIRNR004930"/>
    </source>
</evidence>
<dbReference type="PANTHER" id="PTHR17490">
    <property type="entry name" value="SUA5"/>
    <property type="match status" value="1"/>
</dbReference>
<evidence type="ECO:0000259" key="15">
    <source>
        <dbReference type="PROSITE" id="PS51163"/>
    </source>
</evidence>
<comment type="function">
    <text evidence="13">Required for the formation of a threonylcarbamoyl group on adenosine at position 37 (t(6)A37) in tRNAs that read codons beginning with adenine.</text>
</comment>
<dbReference type="GO" id="GO:0003725">
    <property type="term" value="F:double-stranded RNA binding"/>
    <property type="evidence" value="ECO:0007669"/>
    <property type="project" value="UniProtKB-UniRule"/>
</dbReference>
<dbReference type="STRING" id="555088.DealDRAFT_1695"/>
<evidence type="ECO:0000256" key="2">
    <source>
        <dbReference type="ARBA" id="ARBA00007663"/>
    </source>
</evidence>
<dbReference type="Gene3D" id="3.40.50.11030">
    <property type="entry name" value="Threonylcarbamoyl-AMP synthase, C-terminal domain"/>
    <property type="match status" value="1"/>
</dbReference>
<feature type="binding site" evidence="14">
    <location>
        <position position="159"/>
    </location>
    <ligand>
        <name>ATP</name>
        <dbReference type="ChEBI" id="CHEBI:30616"/>
    </ligand>
</feature>
<comment type="similarity">
    <text evidence="2 13">Belongs to the SUA5 family.</text>
</comment>
<dbReference type="Pfam" id="PF01300">
    <property type="entry name" value="Sua5_yciO_yrdC"/>
    <property type="match status" value="1"/>
</dbReference>
<evidence type="ECO:0000256" key="8">
    <source>
        <dbReference type="ARBA" id="ARBA00022695"/>
    </source>
</evidence>
<dbReference type="PROSITE" id="PS51163">
    <property type="entry name" value="YRDC"/>
    <property type="match status" value="1"/>
</dbReference>
<proteinExistence type="inferred from homology"/>
<keyword evidence="5 13" id="KW-0963">Cytoplasm</keyword>
<sequence length="355" mass="37760">MAGEKKLHTRVIDARDINKAQEQIAQAGRILAGGGLVAFPTETVYGLGANALNGPAVEKIFNAKGRPSDNPLIVHVDRADKIRELAQNIPPEAWCLAKHFWPGPLTLVLPKQEIVPREVSGGLKTVAVRIPDHPVALALLKTAGVPVAAPSANLSGRPSPTTAGHVLDDLDGRIDAVVDGGPCGVGVESTVLSIENGQPVVLRPGGVTPEQITQVLGKVCAVAAWQEQSGDAPPSPGLKYTHYAPQAPMYLLLGKPEAVAEKMQAMRDEFWAQSQKVGLLLSRELSNRVTADAVEVLGERDRPVELAANLYSALRRLDETDCDVILAEGYNDEGMGFALMNRMAKAAGPRVLCLE</sequence>
<dbReference type="Gene3D" id="3.90.870.10">
    <property type="entry name" value="DHBP synthase"/>
    <property type="match status" value="1"/>
</dbReference>
<feature type="binding site" evidence="14">
    <location>
        <position position="70"/>
    </location>
    <ligand>
        <name>ATP</name>
        <dbReference type="ChEBI" id="CHEBI:30616"/>
    </ligand>
</feature>
<dbReference type="GO" id="GO:0005524">
    <property type="term" value="F:ATP binding"/>
    <property type="evidence" value="ECO:0007669"/>
    <property type="project" value="UniProtKB-UniRule"/>
</dbReference>
<evidence type="ECO:0000256" key="7">
    <source>
        <dbReference type="ARBA" id="ARBA00022694"/>
    </source>
</evidence>
<dbReference type="PIRSF" id="PIRSF004930">
    <property type="entry name" value="Tln_factor_SUA5"/>
    <property type="match status" value="1"/>
</dbReference>
<dbReference type="RefSeq" id="WP_008516590.1">
    <property type="nucleotide sequence ID" value="NZ_ACJM01000007.1"/>
</dbReference>
<dbReference type="GO" id="GO:0061710">
    <property type="term" value="F:L-threonylcarbamoyladenylate synthase"/>
    <property type="evidence" value="ECO:0007669"/>
    <property type="project" value="UniProtKB-EC"/>
</dbReference>
<keyword evidence="9 13" id="KW-0547">Nucleotide-binding</keyword>
<keyword evidence="17" id="KW-1185">Reference proteome</keyword>
<feature type="binding site" evidence="14">
    <location>
        <position position="66"/>
    </location>
    <ligand>
        <name>ATP</name>
        <dbReference type="ChEBI" id="CHEBI:30616"/>
    </ligand>
</feature>
<dbReference type="SUPFAM" id="SSF55821">
    <property type="entry name" value="YrdC/RibB"/>
    <property type="match status" value="1"/>
</dbReference>
<reference evidence="16 17" key="1">
    <citation type="submission" date="2009-02" db="EMBL/GenBank/DDBJ databases">
        <title>Sequencing of the draft genome and assembly of Dethiobacter alkaliphilus AHT 1.</title>
        <authorList>
            <consortium name="US DOE Joint Genome Institute (JGI-PGF)"/>
            <person name="Lucas S."/>
            <person name="Copeland A."/>
            <person name="Lapidus A."/>
            <person name="Glavina del Rio T."/>
            <person name="Dalin E."/>
            <person name="Tice H."/>
            <person name="Bruce D."/>
            <person name="Goodwin L."/>
            <person name="Pitluck S."/>
            <person name="Larimer F."/>
            <person name="Land M.L."/>
            <person name="Hauser L."/>
            <person name="Muyzer G."/>
        </authorList>
    </citation>
    <scope>NUCLEOTIDE SEQUENCE [LARGE SCALE GENOMIC DNA]</scope>
    <source>
        <strain evidence="16 17">AHT 1</strain>
    </source>
</reference>
<dbReference type="NCBIfam" id="TIGR00057">
    <property type="entry name" value="L-threonylcarbamoyladenylate synthase"/>
    <property type="match status" value="1"/>
</dbReference>
<evidence type="ECO:0000256" key="14">
    <source>
        <dbReference type="PIRSR" id="PIRSR004930-1"/>
    </source>
</evidence>
<feature type="binding site" evidence="14">
    <location>
        <position position="75"/>
    </location>
    <ligand>
        <name>L-threonine</name>
        <dbReference type="ChEBI" id="CHEBI:57926"/>
    </ligand>
</feature>
<dbReference type="eggNOG" id="COG0009">
    <property type="taxonomic scope" value="Bacteria"/>
</dbReference>
<gene>
    <name evidence="16" type="ORF">DealDRAFT_1695</name>
</gene>
<feature type="binding site" evidence="14">
    <location>
        <position position="43"/>
    </location>
    <ligand>
        <name>L-threonine</name>
        <dbReference type="ChEBI" id="CHEBI:57926"/>
    </ligand>
</feature>
<dbReference type="InterPro" id="IPR017945">
    <property type="entry name" value="DHBP_synth_RibB-like_a/b_dom"/>
</dbReference>
<feature type="domain" description="YrdC-like" evidence="15">
    <location>
        <begin position="21"/>
        <end position="207"/>
    </location>
</feature>
<feature type="binding site" evidence="14">
    <location>
        <position position="129"/>
    </location>
    <ligand>
        <name>L-threonine</name>
        <dbReference type="ChEBI" id="CHEBI:57926"/>
    </ligand>
</feature>
<dbReference type="AlphaFoldDB" id="C0GGE2"/>
<protein>
    <recommendedName>
        <fullName evidence="4 13">Threonylcarbamoyl-AMP synthase</fullName>
        <shortName evidence="13">TC-AMP synthase</shortName>
        <ecNumber evidence="3 13">2.7.7.87</ecNumber>
    </recommendedName>
    <alternativeName>
        <fullName evidence="11 13">L-threonylcarbamoyladenylate synthase</fullName>
    </alternativeName>
</protein>
<feature type="binding site" evidence="14">
    <location>
        <position position="125"/>
    </location>
    <ligand>
        <name>ATP</name>
        <dbReference type="ChEBI" id="CHEBI:30616"/>
    </ligand>
</feature>
<feature type="binding site" evidence="14">
    <location>
        <position position="243"/>
    </location>
    <ligand>
        <name>ATP</name>
        <dbReference type="ChEBI" id="CHEBI:30616"/>
    </ligand>
</feature>
<evidence type="ECO:0000256" key="6">
    <source>
        <dbReference type="ARBA" id="ARBA00022679"/>
    </source>
</evidence>
<evidence type="ECO:0000256" key="11">
    <source>
        <dbReference type="ARBA" id="ARBA00029774"/>
    </source>
</evidence>
<dbReference type="PANTHER" id="PTHR17490:SF16">
    <property type="entry name" value="THREONYLCARBAMOYL-AMP SYNTHASE"/>
    <property type="match status" value="1"/>
</dbReference>
<evidence type="ECO:0000256" key="1">
    <source>
        <dbReference type="ARBA" id="ARBA00004496"/>
    </source>
</evidence>